<feature type="signal peptide" evidence="1">
    <location>
        <begin position="1"/>
        <end position="17"/>
    </location>
</feature>
<dbReference type="AlphaFoldDB" id="A0A6A5KBC0"/>
<keyword evidence="1" id="KW-0732">Signal</keyword>
<evidence type="ECO:0000313" key="2">
    <source>
        <dbReference type="EMBL" id="KAF1833590.1"/>
    </source>
</evidence>
<proteinExistence type="predicted"/>
<keyword evidence="3" id="KW-1185">Reference proteome</keyword>
<accession>A0A6A5KBC0</accession>
<reference evidence="2" key="1">
    <citation type="submission" date="2020-01" db="EMBL/GenBank/DDBJ databases">
        <authorList>
            <consortium name="DOE Joint Genome Institute"/>
            <person name="Haridas S."/>
            <person name="Albert R."/>
            <person name="Binder M."/>
            <person name="Bloem J."/>
            <person name="Labutti K."/>
            <person name="Salamov A."/>
            <person name="Andreopoulos B."/>
            <person name="Baker S.E."/>
            <person name="Barry K."/>
            <person name="Bills G."/>
            <person name="Bluhm B.H."/>
            <person name="Cannon C."/>
            <person name="Castanera R."/>
            <person name="Culley D.E."/>
            <person name="Daum C."/>
            <person name="Ezra D."/>
            <person name="Gonzalez J.B."/>
            <person name="Henrissat B."/>
            <person name="Kuo A."/>
            <person name="Liang C."/>
            <person name="Lipzen A."/>
            <person name="Lutzoni F."/>
            <person name="Magnuson J."/>
            <person name="Mondo S."/>
            <person name="Nolan M."/>
            <person name="Ohm R."/>
            <person name="Pangilinan J."/>
            <person name="Park H.-J."/>
            <person name="Ramirez L."/>
            <person name="Alfaro M."/>
            <person name="Sun H."/>
            <person name="Tritt A."/>
            <person name="Yoshinaga Y."/>
            <person name="Zwiers L.-H."/>
            <person name="Turgeon B.G."/>
            <person name="Goodwin S.B."/>
            <person name="Spatafora J.W."/>
            <person name="Crous P.W."/>
            <person name="Grigoriev I.V."/>
        </authorList>
    </citation>
    <scope>NUCLEOTIDE SEQUENCE</scope>
    <source>
        <strain evidence="2">P77</strain>
    </source>
</reference>
<name>A0A6A5KBC0_9PLEO</name>
<evidence type="ECO:0000256" key="1">
    <source>
        <dbReference type="SAM" id="SignalP"/>
    </source>
</evidence>
<sequence>MKFSLAPLALVLSTATAATILFKDFQVFWNSDTVGPPFPDTRYPDLGTMTPNTSGSCKGIPKELGQDANYIKVTGVGNCRFYRRRNCKGKVQKITPSQDVKLLDTLLKDNVGSYRCYA</sequence>
<gene>
    <name evidence="2" type="ORF">BDW02DRAFT_569904</name>
</gene>
<protein>
    <submittedName>
        <fullName evidence="2">Uncharacterized protein</fullName>
    </submittedName>
</protein>
<feature type="chain" id="PRO_5025502667" evidence="1">
    <location>
        <begin position="18"/>
        <end position="118"/>
    </location>
</feature>
<dbReference type="EMBL" id="ML975316">
    <property type="protein sequence ID" value="KAF1833590.1"/>
    <property type="molecule type" value="Genomic_DNA"/>
</dbReference>
<organism evidence="2 3">
    <name type="scientific">Decorospora gaudefroyi</name>
    <dbReference type="NCBI Taxonomy" id="184978"/>
    <lineage>
        <taxon>Eukaryota</taxon>
        <taxon>Fungi</taxon>
        <taxon>Dikarya</taxon>
        <taxon>Ascomycota</taxon>
        <taxon>Pezizomycotina</taxon>
        <taxon>Dothideomycetes</taxon>
        <taxon>Pleosporomycetidae</taxon>
        <taxon>Pleosporales</taxon>
        <taxon>Pleosporineae</taxon>
        <taxon>Pleosporaceae</taxon>
        <taxon>Decorospora</taxon>
    </lineage>
</organism>
<evidence type="ECO:0000313" key="3">
    <source>
        <dbReference type="Proteomes" id="UP000800040"/>
    </source>
</evidence>
<dbReference type="Proteomes" id="UP000800040">
    <property type="component" value="Unassembled WGS sequence"/>
</dbReference>